<protein>
    <submittedName>
        <fullName evidence="1">Uncharacterized protein</fullName>
    </submittedName>
</protein>
<sequence>MAANSSKRRSPFSDGFGAPRPQLVTRKRRSGGRVRRQPATRLADVLDLNRAFLEPDHQVAGLRVVLQKELRNSDISQLGRIILPKKEAEAYLPVLASKEGRSLCMHDLLSAELWTFKYRYWPNNKSRMYVLENTGNYVRAHNLRVGDFIMIYRDDDKNRYVIRAKKAGDDQLATVPQLDEHISDILPIPEMDDFMSLIPSQADISAFLPQTDENYEIFDGILNSLPEIPAANVGYSDFFDPFNDCMDMSNTGLNANNSVNLTTHFHDERAGLSLFPNSNSGPLA</sequence>
<evidence type="ECO:0000313" key="1">
    <source>
        <dbReference type="EnsemblPlants" id="AVESA.00010b.r2.3CG0499270.1.CDS"/>
    </source>
</evidence>
<evidence type="ECO:0000313" key="2">
    <source>
        <dbReference type="Proteomes" id="UP001732700"/>
    </source>
</evidence>
<keyword evidence="2" id="KW-1185">Reference proteome</keyword>
<organism evidence="1 2">
    <name type="scientific">Avena sativa</name>
    <name type="common">Oat</name>
    <dbReference type="NCBI Taxonomy" id="4498"/>
    <lineage>
        <taxon>Eukaryota</taxon>
        <taxon>Viridiplantae</taxon>
        <taxon>Streptophyta</taxon>
        <taxon>Embryophyta</taxon>
        <taxon>Tracheophyta</taxon>
        <taxon>Spermatophyta</taxon>
        <taxon>Magnoliopsida</taxon>
        <taxon>Liliopsida</taxon>
        <taxon>Poales</taxon>
        <taxon>Poaceae</taxon>
        <taxon>BOP clade</taxon>
        <taxon>Pooideae</taxon>
        <taxon>Poodae</taxon>
        <taxon>Poeae</taxon>
        <taxon>Poeae Chloroplast Group 1 (Aveneae type)</taxon>
        <taxon>Aveninae</taxon>
        <taxon>Avena</taxon>
    </lineage>
</organism>
<name>A0ACD5VU54_AVESA</name>
<accession>A0ACD5VU54</accession>
<dbReference type="Proteomes" id="UP001732700">
    <property type="component" value="Chromosome 3C"/>
</dbReference>
<dbReference type="EnsemblPlants" id="AVESA.00010b.r2.3CG0499270.1">
    <property type="protein sequence ID" value="AVESA.00010b.r2.3CG0499270.1.CDS"/>
    <property type="gene ID" value="AVESA.00010b.r2.3CG0499270"/>
</dbReference>
<reference evidence="1" key="1">
    <citation type="submission" date="2021-05" db="EMBL/GenBank/DDBJ databases">
        <authorList>
            <person name="Scholz U."/>
            <person name="Mascher M."/>
            <person name="Fiebig A."/>
        </authorList>
    </citation>
    <scope>NUCLEOTIDE SEQUENCE [LARGE SCALE GENOMIC DNA]</scope>
</reference>
<reference evidence="1" key="2">
    <citation type="submission" date="2025-09" db="UniProtKB">
        <authorList>
            <consortium name="EnsemblPlants"/>
        </authorList>
    </citation>
    <scope>IDENTIFICATION</scope>
</reference>
<proteinExistence type="predicted"/>